<comment type="caution">
    <text evidence="3">The sequence shown here is derived from an EMBL/GenBank/DDBJ whole genome shotgun (WGS) entry which is preliminary data.</text>
</comment>
<dbReference type="AlphaFoldDB" id="H0JL39"/>
<keyword evidence="2" id="KW-0812">Transmembrane</keyword>
<evidence type="ECO:0000313" key="3">
    <source>
        <dbReference type="EMBL" id="EHK86374.1"/>
    </source>
</evidence>
<evidence type="ECO:0000256" key="1">
    <source>
        <dbReference type="SAM" id="MobiDB-lite"/>
    </source>
</evidence>
<keyword evidence="2" id="KW-0472">Membrane</keyword>
<organism evidence="3 4">
    <name type="scientific">Rhodococcus pyridinivorans AK37</name>
    <dbReference type="NCBI Taxonomy" id="1114960"/>
    <lineage>
        <taxon>Bacteria</taxon>
        <taxon>Bacillati</taxon>
        <taxon>Actinomycetota</taxon>
        <taxon>Actinomycetes</taxon>
        <taxon>Mycobacteriales</taxon>
        <taxon>Nocardiaceae</taxon>
        <taxon>Rhodococcus</taxon>
    </lineage>
</organism>
<evidence type="ECO:0000313" key="4">
    <source>
        <dbReference type="Proteomes" id="UP000005064"/>
    </source>
</evidence>
<evidence type="ECO:0000256" key="2">
    <source>
        <dbReference type="SAM" id="Phobius"/>
    </source>
</evidence>
<feature type="transmembrane region" description="Helical" evidence="2">
    <location>
        <begin position="6"/>
        <end position="25"/>
    </location>
</feature>
<gene>
    <name evidence="3" type="ORF">AK37_01462</name>
</gene>
<dbReference type="Proteomes" id="UP000005064">
    <property type="component" value="Unassembled WGS sequence"/>
</dbReference>
<sequence>MTATELIAILTASAGAIATGVGTILNSRRAGADDQIKAMRAQIAKLDRWKIVARHYIAQLRGELADRGIQSPEPPPELELYGGDRG</sequence>
<dbReference type="EMBL" id="AHBW01000026">
    <property type="protein sequence ID" value="EHK86374.1"/>
    <property type="molecule type" value="Genomic_DNA"/>
</dbReference>
<dbReference type="RefSeq" id="WP_006550288.1">
    <property type="nucleotide sequence ID" value="NZ_AHBW01000026.1"/>
</dbReference>
<protein>
    <submittedName>
        <fullName evidence="3">Uncharacterized protein</fullName>
    </submittedName>
</protein>
<keyword evidence="2" id="KW-1133">Transmembrane helix</keyword>
<name>H0JL39_9NOCA</name>
<accession>H0JL39</accession>
<feature type="region of interest" description="Disordered" evidence="1">
    <location>
        <begin position="66"/>
        <end position="86"/>
    </location>
</feature>
<reference evidence="3 4" key="1">
    <citation type="submission" date="2011-12" db="EMBL/GenBank/DDBJ databases">
        <authorList>
            <person name="Kriszt B."/>
            <person name="Tancsics A."/>
            <person name="Cserhati M."/>
            <person name="Toth A."/>
            <person name="Nagy I."/>
            <person name="Horvath B."/>
            <person name="Tamura T."/>
            <person name="Kukolya J."/>
            <person name="Szoboszlay S."/>
        </authorList>
    </citation>
    <scope>NUCLEOTIDE SEQUENCE [LARGE SCALE GENOMIC DNA]</scope>
    <source>
        <strain evidence="3 4">AK37</strain>
    </source>
</reference>
<proteinExistence type="predicted"/>